<dbReference type="InterPro" id="IPR001501">
    <property type="entry name" value="Ni-dep_hyd_lsu"/>
</dbReference>
<dbReference type="EMBL" id="CP006988">
    <property type="protein sequence ID" value="AIC30039.1"/>
    <property type="molecule type" value="Genomic_DNA"/>
</dbReference>
<dbReference type="InterPro" id="IPR029014">
    <property type="entry name" value="NiFe-Hase_large"/>
</dbReference>
<proteinExistence type="predicted"/>
<dbReference type="OrthoDB" id="9157196at2"/>
<gene>
    <name evidence="2" type="primary">hupK</name>
    <name evidence="2" type="ORF">IE4771_PB00311</name>
</gene>
<dbReference type="PANTHER" id="PTHR42958">
    <property type="entry name" value="HYDROGENASE-2 LARGE CHAIN"/>
    <property type="match status" value="1"/>
</dbReference>
<name>A0A060I8L1_RHIET</name>
<organism evidence="2 3">
    <name type="scientific">Rhizobium etli bv. mimosae str. IE4771</name>
    <dbReference type="NCBI Taxonomy" id="1432050"/>
    <lineage>
        <taxon>Bacteria</taxon>
        <taxon>Pseudomonadati</taxon>
        <taxon>Pseudomonadota</taxon>
        <taxon>Alphaproteobacteria</taxon>
        <taxon>Hyphomicrobiales</taxon>
        <taxon>Rhizobiaceae</taxon>
        <taxon>Rhizobium/Agrobacterium group</taxon>
        <taxon>Rhizobium</taxon>
    </lineage>
</organism>
<dbReference type="RefSeq" id="WP_040140576.1">
    <property type="nucleotide sequence ID" value="NZ_CP006988.1"/>
</dbReference>
<evidence type="ECO:0000256" key="1">
    <source>
        <dbReference type="PIRSR" id="PIRSR601501-1"/>
    </source>
</evidence>
<geneLocation type="plasmid" evidence="2 3">
    <name>pRetIE4771b</name>
</geneLocation>
<dbReference type="Proteomes" id="UP000027180">
    <property type="component" value="Plasmid pRetIE4771b"/>
</dbReference>
<evidence type="ECO:0000313" key="2">
    <source>
        <dbReference type="EMBL" id="AIC30039.1"/>
    </source>
</evidence>
<dbReference type="AlphaFoldDB" id="A0A060I8L1"/>
<dbReference type="GO" id="GO:0016151">
    <property type="term" value="F:nickel cation binding"/>
    <property type="evidence" value="ECO:0007669"/>
    <property type="project" value="InterPro"/>
</dbReference>
<dbReference type="KEGG" id="rei:IE4771_PB00311"/>
<dbReference type="Pfam" id="PF00374">
    <property type="entry name" value="NiFeSe_Hases"/>
    <property type="match status" value="1"/>
</dbReference>
<dbReference type="HOGENOM" id="CLU_054514_0_0_5"/>
<protein>
    <submittedName>
        <fullName evidence="2">Hydrogenase expression/formation protein HupK</fullName>
    </submittedName>
</protein>
<sequence length="369" mass="38333">MTVFVGAGAISIDVTVARAVVSSVAVKASRPQGVTRMLIGQQPDRAPALAGQVFTLCGFAQAIASRLAVLNAADLSMDADEQAGASAGVLAERIFEALRALVLQWPSPLPMSLATAAGKHLRDAIAASRAVIAEARGGTIGRTDLAAAAARLQAAASGLGVAQDGSTPLPGTVFEAIMRDAAADQMFTGRPPDPLTARDDAEVMARLCDEPDYAAQPYLFNRVAETGAYARLAAKPAGAGSHLVHRLLARIGDIRSCLWQLMTLARTGEHDWASLASGGPAARGGYGAVECARGRLYHQAEIGADGRLTAYRILAPTEWNFHPAGPFVATLVSSRIGIGEAAVRSVSRLVVLFDPCLAYEVAVREAADA</sequence>
<keyword evidence="1" id="KW-0533">Nickel</keyword>
<evidence type="ECO:0000313" key="3">
    <source>
        <dbReference type="Proteomes" id="UP000027180"/>
    </source>
</evidence>
<dbReference type="SUPFAM" id="SSF56762">
    <property type="entry name" value="HydB/Nqo4-like"/>
    <property type="match status" value="1"/>
</dbReference>
<dbReference type="Gene3D" id="1.10.645.10">
    <property type="entry name" value="Cytochrome-c3 Hydrogenase, chain B"/>
    <property type="match status" value="2"/>
</dbReference>
<reference evidence="2 3" key="1">
    <citation type="submission" date="2013-12" db="EMBL/GenBank/DDBJ databases">
        <title>Complete genome sequence of Rhizobium etli bv. mimosae IE4771.</title>
        <authorList>
            <person name="Bustos P."/>
            <person name="Santamaria R.I."/>
            <person name="Lozano L."/>
            <person name="Ormeno-Orrillo E."/>
            <person name="Rogel M.A."/>
            <person name="Romero D."/>
            <person name="Cevallos M.A."/>
            <person name="Martinez-Romero E."/>
            <person name="Gonzalez V."/>
        </authorList>
    </citation>
    <scope>NUCLEOTIDE SEQUENCE [LARGE SCALE GENOMIC DNA]</scope>
    <source>
        <strain evidence="2 3">IE4771</strain>
        <plasmid evidence="3">Plasmid pRetIE4771b</plasmid>
    </source>
</reference>
<keyword evidence="2" id="KW-0614">Plasmid</keyword>
<feature type="binding site" evidence="1">
    <location>
        <position position="313"/>
    </location>
    <ligand>
        <name>Mg(2+)</name>
        <dbReference type="ChEBI" id="CHEBI:18420"/>
    </ligand>
</feature>
<dbReference type="InterPro" id="IPR050867">
    <property type="entry name" value="NiFe/NiFeSe_hydrgnase_LSU"/>
</dbReference>
<keyword evidence="1" id="KW-0479">Metal-binding</keyword>
<feature type="binding site" evidence="1">
    <location>
        <position position="356"/>
    </location>
    <ligand>
        <name>Ni(2+)</name>
        <dbReference type="ChEBI" id="CHEBI:49786"/>
    </ligand>
</feature>
<keyword evidence="1" id="KW-0460">Magnesium</keyword>
<dbReference type="PANTHER" id="PTHR42958:SF4">
    <property type="entry name" value="HYDROGENASE EXPRESSION_FORMATION PROTEIN HUPK"/>
    <property type="match status" value="1"/>
</dbReference>
<comment type="cofactor">
    <cofactor evidence="1">
        <name>Ni(2+)</name>
        <dbReference type="ChEBI" id="CHEBI:49786"/>
    </cofactor>
</comment>
<accession>A0A060I8L1</accession>